<evidence type="ECO:0000313" key="1">
    <source>
        <dbReference type="EMBL" id="MFC5007709.1"/>
    </source>
</evidence>
<evidence type="ECO:0008006" key="3">
    <source>
        <dbReference type="Google" id="ProtNLM"/>
    </source>
</evidence>
<organism evidence="1 2">
    <name type="scientific">Dactylosporangium cerinum</name>
    <dbReference type="NCBI Taxonomy" id="1434730"/>
    <lineage>
        <taxon>Bacteria</taxon>
        <taxon>Bacillati</taxon>
        <taxon>Actinomycetota</taxon>
        <taxon>Actinomycetes</taxon>
        <taxon>Micromonosporales</taxon>
        <taxon>Micromonosporaceae</taxon>
        <taxon>Dactylosporangium</taxon>
    </lineage>
</organism>
<protein>
    <recommendedName>
        <fullName evidence="3">FXSXX-COOH protein</fullName>
    </recommendedName>
</protein>
<dbReference type="EMBL" id="JBHSIU010000130">
    <property type="protein sequence ID" value="MFC5007709.1"/>
    <property type="molecule type" value="Genomic_DNA"/>
</dbReference>
<accession>A0ABV9WHX9</accession>
<reference evidence="2" key="1">
    <citation type="journal article" date="2019" name="Int. J. Syst. Evol. Microbiol.">
        <title>The Global Catalogue of Microorganisms (GCM) 10K type strain sequencing project: providing services to taxonomists for standard genome sequencing and annotation.</title>
        <authorList>
            <consortium name="The Broad Institute Genomics Platform"/>
            <consortium name="The Broad Institute Genome Sequencing Center for Infectious Disease"/>
            <person name="Wu L."/>
            <person name="Ma J."/>
        </authorList>
    </citation>
    <scope>NUCLEOTIDE SEQUENCE [LARGE SCALE GENOMIC DNA]</scope>
    <source>
        <strain evidence="2">CGMCC 4.7152</strain>
    </source>
</reference>
<comment type="caution">
    <text evidence="1">The sequence shown here is derived from an EMBL/GenBank/DDBJ whole genome shotgun (WGS) entry which is preliminary data.</text>
</comment>
<dbReference type="Proteomes" id="UP001595912">
    <property type="component" value="Unassembled WGS sequence"/>
</dbReference>
<keyword evidence="2" id="KW-1185">Reference proteome</keyword>
<proteinExistence type="predicted"/>
<sequence>METVASSRPSMVASLNNLRRTPLDRIPVTQAEAVEDVVKQIMSQQGAGHGAIGVARFGSSI</sequence>
<dbReference type="RefSeq" id="WP_380128348.1">
    <property type="nucleotide sequence ID" value="NZ_JBHSIU010000130.1"/>
</dbReference>
<gene>
    <name evidence="1" type="ORF">ACFPIJ_59120</name>
</gene>
<evidence type="ECO:0000313" key="2">
    <source>
        <dbReference type="Proteomes" id="UP001595912"/>
    </source>
</evidence>
<name>A0ABV9WHX9_9ACTN</name>